<evidence type="ECO:0000313" key="1">
    <source>
        <dbReference type="EMBL" id="KAF2765912.1"/>
    </source>
</evidence>
<keyword evidence="2" id="KW-1185">Reference proteome</keyword>
<dbReference type="Proteomes" id="UP000799436">
    <property type="component" value="Unassembled WGS sequence"/>
</dbReference>
<sequence length="164" mass="19011">MDAFCAKLHLAVTLSLNHISRVRVDQVWRDTRWRVLVSGRVLTLLPFLAHLLCLFHALCTPTQDRVNACETWLERSRRALCRRHSQIAPRQSQAKRRIRRYRGQMMGKMECVEIRRGACRPGRHKVGWWHWTPGTCREQLACDTASWSSKGVVVDMVCACADRS</sequence>
<evidence type="ECO:0000313" key="2">
    <source>
        <dbReference type="Proteomes" id="UP000799436"/>
    </source>
</evidence>
<dbReference type="EMBL" id="ML995881">
    <property type="protein sequence ID" value="KAF2765912.1"/>
    <property type="molecule type" value="Genomic_DNA"/>
</dbReference>
<dbReference type="AlphaFoldDB" id="A0A6G1L002"/>
<gene>
    <name evidence="1" type="ORF">EJ03DRAFT_195084</name>
</gene>
<reference evidence="1" key="1">
    <citation type="journal article" date="2020" name="Stud. Mycol.">
        <title>101 Dothideomycetes genomes: a test case for predicting lifestyles and emergence of pathogens.</title>
        <authorList>
            <person name="Haridas S."/>
            <person name="Albert R."/>
            <person name="Binder M."/>
            <person name="Bloem J."/>
            <person name="Labutti K."/>
            <person name="Salamov A."/>
            <person name="Andreopoulos B."/>
            <person name="Baker S."/>
            <person name="Barry K."/>
            <person name="Bills G."/>
            <person name="Bluhm B."/>
            <person name="Cannon C."/>
            <person name="Castanera R."/>
            <person name="Culley D."/>
            <person name="Daum C."/>
            <person name="Ezra D."/>
            <person name="Gonzalez J."/>
            <person name="Henrissat B."/>
            <person name="Kuo A."/>
            <person name="Liang C."/>
            <person name="Lipzen A."/>
            <person name="Lutzoni F."/>
            <person name="Magnuson J."/>
            <person name="Mondo S."/>
            <person name="Nolan M."/>
            <person name="Ohm R."/>
            <person name="Pangilinan J."/>
            <person name="Park H.-J."/>
            <person name="Ramirez L."/>
            <person name="Alfaro M."/>
            <person name="Sun H."/>
            <person name="Tritt A."/>
            <person name="Yoshinaga Y."/>
            <person name="Zwiers L.-H."/>
            <person name="Turgeon B."/>
            <person name="Goodwin S."/>
            <person name="Spatafora J."/>
            <person name="Crous P."/>
            <person name="Grigoriev I."/>
        </authorList>
    </citation>
    <scope>NUCLEOTIDE SEQUENCE</scope>
    <source>
        <strain evidence="1">CBS 116005</strain>
    </source>
</reference>
<accession>A0A6G1L002</accession>
<organism evidence="1 2">
    <name type="scientific">Teratosphaeria nubilosa</name>
    <dbReference type="NCBI Taxonomy" id="161662"/>
    <lineage>
        <taxon>Eukaryota</taxon>
        <taxon>Fungi</taxon>
        <taxon>Dikarya</taxon>
        <taxon>Ascomycota</taxon>
        <taxon>Pezizomycotina</taxon>
        <taxon>Dothideomycetes</taxon>
        <taxon>Dothideomycetidae</taxon>
        <taxon>Mycosphaerellales</taxon>
        <taxon>Teratosphaeriaceae</taxon>
        <taxon>Teratosphaeria</taxon>
    </lineage>
</organism>
<protein>
    <submittedName>
        <fullName evidence="1">Uncharacterized protein</fullName>
    </submittedName>
</protein>
<name>A0A6G1L002_9PEZI</name>
<proteinExistence type="predicted"/>